<organism evidence="7 8">
    <name type="scientific">Paralvinella palmiformis</name>
    <dbReference type="NCBI Taxonomy" id="53620"/>
    <lineage>
        <taxon>Eukaryota</taxon>
        <taxon>Metazoa</taxon>
        <taxon>Spiralia</taxon>
        <taxon>Lophotrochozoa</taxon>
        <taxon>Annelida</taxon>
        <taxon>Polychaeta</taxon>
        <taxon>Sedentaria</taxon>
        <taxon>Canalipalpata</taxon>
        <taxon>Terebellida</taxon>
        <taxon>Terebelliformia</taxon>
        <taxon>Alvinellidae</taxon>
        <taxon>Paralvinella</taxon>
    </lineage>
</organism>
<feature type="region of interest" description="Disordered" evidence="6">
    <location>
        <begin position="1"/>
        <end position="20"/>
    </location>
</feature>
<name>A0AAD9JH68_9ANNE</name>
<gene>
    <name evidence="7" type="ORF">LSH36_307g03004</name>
</gene>
<dbReference type="SUPFAM" id="SSF56059">
    <property type="entry name" value="Glutathione synthetase ATP-binding domain-like"/>
    <property type="match status" value="1"/>
</dbReference>
<dbReference type="GO" id="GO:0070736">
    <property type="term" value="F:protein-glycine ligase activity, initiating"/>
    <property type="evidence" value="ECO:0007669"/>
    <property type="project" value="TreeGrafter"/>
</dbReference>
<dbReference type="PROSITE" id="PS51221">
    <property type="entry name" value="TTL"/>
    <property type="match status" value="1"/>
</dbReference>
<feature type="region of interest" description="Disordered" evidence="6">
    <location>
        <begin position="517"/>
        <end position="572"/>
    </location>
</feature>
<reference evidence="7" key="1">
    <citation type="journal article" date="2023" name="Mol. Biol. Evol.">
        <title>Third-Generation Sequencing Reveals the Adaptive Role of the Epigenome in Three Deep-Sea Polychaetes.</title>
        <authorList>
            <person name="Perez M."/>
            <person name="Aroh O."/>
            <person name="Sun Y."/>
            <person name="Lan Y."/>
            <person name="Juniper S.K."/>
            <person name="Young C.R."/>
            <person name="Angers B."/>
            <person name="Qian P.Y."/>
        </authorList>
    </citation>
    <scope>NUCLEOTIDE SEQUENCE</scope>
    <source>
        <strain evidence="7">P08H-3</strain>
    </source>
</reference>
<evidence type="ECO:0000313" key="8">
    <source>
        <dbReference type="Proteomes" id="UP001208570"/>
    </source>
</evidence>
<dbReference type="EMBL" id="JAODUP010000307">
    <property type="protein sequence ID" value="KAK2153108.1"/>
    <property type="molecule type" value="Genomic_DNA"/>
</dbReference>
<feature type="region of interest" description="Disordered" evidence="6">
    <location>
        <begin position="132"/>
        <end position="163"/>
    </location>
</feature>
<protein>
    <submittedName>
        <fullName evidence="7">Uncharacterized protein</fullName>
    </submittedName>
</protein>
<keyword evidence="2" id="KW-0963">Cytoplasm</keyword>
<dbReference type="InterPro" id="IPR051437">
    <property type="entry name" value="TTLL_monoglycylase"/>
</dbReference>
<comment type="caution">
    <text evidence="7">The sequence shown here is derived from an EMBL/GenBank/DDBJ whole genome shotgun (WGS) entry which is preliminary data.</text>
</comment>
<dbReference type="PANTHER" id="PTHR45870:SF2">
    <property type="entry name" value="TUBULIN MONOGLYCYLASE TTLL3"/>
    <property type="match status" value="1"/>
</dbReference>
<proteinExistence type="predicted"/>
<evidence type="ECO:0000256" key="1">
    <source>
        <dbReference type="ARBA" id="ARBA00004496"/>
    </source>
</evidence>
<feature type="compositionally biased region" description="Basic and acidic residues" evidence="6">
    <location>
        <begin position="962"/>
        <end position="983"/>
    </location>
</feature>
<evidence type="ECO:0000256" key="5">
    <source>
        <dbReference type="ARBA" id="ARBA00022840"/>
    </source>
</evidence>
<evidence type="ECO:0000313" key="7">
    <source>
        <dbReference type="EMBL" id="KAK2153108.1"/>
    </source>
</evidence>
<dbReference type="Pfam" id="PF03133">
    <property type="entry name" value="TTL"/>
    <property type="match status" value="1"/>
</dbReference>
<feature type="compositionally biased region" description="Basic and acidic residues" evidence="6">
    <location>
        <begin position="1084"/>
        <end position="1094"/>
    </location>
</feature>
<feature type="region of interest" description="Disordered" evidence="6">
    <location>
        <begin position="962"/>
        <end position="1094"/>
    </location>
</feature>
<feature type="region of interest" description="Disordered" evidence="6">
    <location>
        <begin position="460"/>
        <end position="503"/>
    </location>
</feature>
<evidence type="ECO:0000256" key="3">
    <source>
        <dbReference type="ARBA" id="ARBA00022598"/>
    </source>
</evidence>
<accession>A0AAD9JH68</accession>
<feature type="compositionally biased region" description="Basic and acidic residues" evidence="6">
    <location>
        <begin position="69"/>
        <end position="85"/>
    </location>
</feature>
<feature type="compositionally biased region" description="Polar residues" evidence="6">
    <location>
        <begin position="1"/>
        <end position="18"/>
    </location>
</feature>
<evidence type="ECO:0000256" key="4">
    <source>
        <dbReference type="ARBA" id="ARBA00022741"/>
    </source>
</evidence>
<feature type="region of interest" description="Disordered" evidence="6">
    <location>
        <begin position="55"/>
        <end position="103"/>
    </location>
</feature>
<evidence type="ECO:0000256" key="2">
    <source>
        <dbReference type="ARBA" id="ARBA00022490"/>
    </source>
</evidence>
<keyword evidence="5" id="KW-0067">ATP-binding</keyword>
<feature type="compositionally biased region" description="Low complexity" evidence="6">
    <location>
        <begin position="150"/>
        <end position="160"/>
    </location>
</feature>
<keyword evidence="3" id="KW-0436">Ligase</keyword>
<dbReference type="GO" id="GO:0015630">
    <property type="term" value="C:microtubule cytoskeleton"/>
    <property type="evidence" value="ECO:0007669"/>
    <property type="project" value="TreeGrafter"/>
</dbReference>
<dbReference type="PANTHER" id="PTHR45870">
    <property type="entry name" value="TUBULIN MONOGLYCYLASE TTLL3"/>
    <property type="match status" value="1"/>
</dbReference>
<dbReference type="GO" id="GO:0005524">
    <property type="term" value="F:ATP binding"/>
    <property type="evidence" value="ECO:0007669"/>
    <property type="project" value="UniProtKB-KW"/>
</dbReference>
<keyword evidence="4" id="KW-0547">Nucleotide-binding</keyword>
<dbReference type="Gene3D" id="3.30.470.20">
    <property type="entry name" value="ATP-grasp fold, B domain"/>
    <property type="match status" value="1"/>
</dbReference>
<feature type="compositionally biased region" description="Basic and acidic residues" evidence="6">
    <location>
        <begin position="1032"/>
        <end position="1063"/>
    </location>
</feature>
<comment type="subcellular location">
    <subcellularLocation>
        <location evidence="1">Cytoplasm</location>
    </subcellularLocation>
</comment>
<evidence type="ECO:0000256" key="6">
    <source>
        <dbReference type="SAM" id="MobiDB-lite"/>
    </source>
</evidence>
<dbReference type="Proteomes" id="UP001208570">
    <property type="component" value="Unassembled WGS sequence"/>
</dbReference>
<sequence length="1094" mass="125049">MSVDVTNSPYSAPLTTNAEDGLGYSRHYAQRIRDMGKTSKESWIKRLWNHMFQKRGKEQEDNNNGDTGLAKDQKQEANQSEEAKPHLIMGNNVEGTSLPPIMKDGSLINAQQTLSKAPQPRDNLRVQFSSRTNTLWSSREHGSDSKRLPANSASAGISGKAKSKDRLKVIPAELANSPYIAPKDRAQFKVEKHSGARDGSGGRSQSSFFYREQRRQLSRDQFYVRKPIHPYLSQHQDVWKPKITRAPNMINLEKRAKATADKAMKEAKVFTCVGPYPVDAYVRFSLRKRGWVEKFGPKANASTRNGTSSKLECECDEDFEIICEQGVPAPWEEDHGIYAMMSRCARHYPAKFIWGGRYVNSLILKNEVTVNHFPKARYFSSKVLLAQSLKDLPWQNDVDPSTFFPRCYVLGEEDKGDIIDDFRTTACIALLKWVLRMYLKGHGRSHDQELLLQRENTKYEEVTSSKDQDDDVTASGSIFDDIVTPEPSARGPQNEANRREMEGAVERPAVCECKRTDASHSGHSTDSVQSTSDDCTNGEGDYEPCADVDGVSNDDDTSPEMTSPRVNSAGNMSTDNPKGVFLKPCFADPVVYCLFFTQFKRNSKKRRGGEVPLKAVEWAIFHLNLCIKSKNHEDIDLKTRGLSNPQWDQLLSWFYEVSQHGAKVPITEGKLRECEEMLRKMKKVWPQYEIDGKRNIWIIKPGDKSKGIGIEFADNLDDILKYTSNSTTQGTYVLQKYIERPLLIYRCKFDIRQWFLVTDWNPLTIWFYKESYLRICSQEFQYDTMHESVHLSNVAVQQQYLNGQRSDKLPDNNFLCSTNFKKYLSEIEAGEAWEDIIYCGMKHAIINTLKATQEVTENRKNAFELYGADFMLSEDYHPWLIEINASPGMSPTSVEKCKLCSRVIDDTIRVVIDRRENKFSSTGDFELAFRDNPVAQTKCVETKLILEGQRIRKNDLQRYYHLDQKNTRREEDRQKKISDKDNNGENVIKTGEGKNKSDDGDVDPTEKEGSGEEREKKSYGDEEKSEETENNGDGKEGIENKKNEKDRNKGQKKDNKKKEDPLKDSPYNKSAKRELDTATRSATKVKDERKKGKK</sequence>
<dbReference type="GO" id="GO:0005737">
    <property type="term" value="C:cytoplasm"/>
    <property type="evidence" value="ECO:0007669"/>
    <property type="project" value="UniProtKB-SubCell"/>
</dbReference>
<feature type="compositionally biased region" description="Basic and acidic residues" evidence="6">
    <location>
        <begin position="991"/>
        <end position="1022"/>
    </location>
</feature>
<dbReference type="AlphaFoldDB" id="A0AAD9JH68"/>
<feature type="compositionally biased region" description="Polar residues" evidence="6">
    <location>
        <begin position="521"/>
        <end position="535"/>
    </location>
</feature>
<feature type="compositionally biased region" description="Basic and acidic residues" evidence="6">
    <location>
        <begin position="138"/>
        <end position="147"/>
    </location>
</feature>
<feature type="compositionally biased region" description="Acidic residues" evidence="6">
    <location>
        <begin position="540"/>
        <end position="558"/>
    </location>
</feature>
<keyword evidence="8" id="KW-1185">Reference proteome</keyword>
<dbReference type="InterPro" id="IPR004344">
    <property type="entry name" value="TTL/TTLL_fam"/>
</dbReference>
<feature type="compositionally biased region" description="Polar residues" evidence="6">
    <location>
        <begin position="559"/>
        <end position="572"/>
    </location>
</feature>